<keyword evidence="2" id="KW-1185">Reference proteome</keyword>
<dbReference type="PANTHER" id="PTHR10151">
    <property type="entry name" value="ECTONUCLEOTIDE PYROPHOSPHATASE/PHOSPHODIESTERASE"/>
    <property type="match status" value="1"/>
</dbReference>
<dbReference type="SUPFAM" id="SSF53649">
    <property type="entry name" value="Alkaline phosphatase-like"/>
    <property type="match status" value="1"/>
</dbReference>
<organism evidence="1 2">
    <name type="scientific">Schumannella soli</name>
    <dbReference type="NCBI Taxonomy" id="2590779"/>
    <lineage>
        <taxon>Bacteria</taxon>
        <taxon>Bacillati</taxon>
        <taxon>Actinomycetota</taxon>
        <taxon>Actinomycetes</taxon>
        <taxon>Micrococcales</taxon>
        <taxon>Microbacteriaceae</taxon>
        <taxon>Schumannella</taxon>
    </lineage>
</organism>
<dbReference type="EMBL" id="VHQG01000002">
    <property type="protein sequence ID" value="TPW76175.1"/>
    <property type="molecule type" value="Genomic_DNA"/>
</dbReference>
<gene>
    <name evidence="1" type="ORF">FJ657_10225</name>
</gene>
<dbReference type="RefSeq" id="WP_141163531.1">
    <property type="nucleotide sequence ID" value="NZ_VHQG01000002.1"/>
</dbReference>
<sequence length="370" mass="39390">MLPARQDTRFRLSEVLPDSLRTVLGEPGSLGLPPARRVIVALVDGLGAAALRERLGHARRLAPGFVKGATAAVGFPSTTAAMITTLTTGVEPGIHGLVGYSALDAANDRVLNLLNGWDALSDPLDWQRVPTVFERAVAAGVPAVVIAPPRYRDSGFTRAALRGAEFVPGQSIDDRTARAAEELRRHDRLLAYLYIPELDQVAHRHGIESGEWTSALEQADAALGDLIGRLGPEDLLLVTADHGVVDVPEDGHVIPEPELFDGVRHVAGEPRCLQLHLEAGADAVAIADRWQRRLGKLAWVATRDEAIDGGLFGATVDPVIAPRIGDVLVGARGRVAFYQDAGSPARGMVGQHGSATPEETLVPLLRFRGA</sequence>
<comment type="caution">
    <text evidence="1">The sequence shown here is derived from an EMBL/GenBank/DDBJ whole genome shotgun (WGS) entry which is preliminary data.</text>
</comment>
<dbReference type="AlphaFoldDB" id="A0A506Y2A9"/>
<reference evidence="1 2" key="1">
    <citation type="submission" date="2019-06" db="EMBL/GenBank/DDBJ databases">
        <authorList>
            <person name="Li F."/>
        </authorList>
    </citation>
    <scope>NUCLEOTIDE SEQUENCE [LARGE SCALE GENOMIC DNA]</scope>
    <source>
        <strain evidence="1 2">10F1D-1</strain>
    </source>
</reference>
<proteinExistence type="predicted"/>
<dbReference type="InterPro" id="IPR002591">
    <property type="entry name" value="Phosphodiest/P_Trfase"/>
</dbReference>
<accession>A0A506Y2A9</accession>
<dbReference type="Pfam" id="PF01663">
    <property type="entry name" value="Phosphodiest"/>
    <property type="match status" value="1"/>
</dbReference>
<dbReference type="GO" id="GO:0016787">
    <property type="term" value="F:hydrolase activity"/>
    <property type="evidence" value="ECO:0007669"/>
    <property type="project" value="UniProtKB-ARBA"/>
</dbReference>
<evidence type="ECO:0000313" key="2">
    <source>
        <dbReference type="Proteomes" id="UP000316252"/>
    </source>
</evidence>
<dbReference type="OrthoDB" id="9779267at2"/>
<dbReference type="Proteomes" id="UP000316252">
    <property type="component" value="Unassembled WGS sequence"/>
</dbReference>
<name>A0A506Y2A9_9MICO</name>
<protein>
    <submittedName>
        <fullName evidence="1">Alkaline phosphatase family protein</fullName>
    </submittedName>
</protein>
<dbReference type="PANTHER" id="PTHR10151:SF120">
    <property type="entry name" value="BIS(5'-ADENOSYL)-TRIPHOSPHATASE"/>
    <property type="match status" value="1"/>
</dbReference>
<dbReference type="InterPro" id="IPR017850">
    <property type="entry name" value="Alkaline_phosphatase_core_sf"/>
</dbReference>
<dbReference type="Gene3D" id="3.40.720.10">
    <property type="entry name" value="Alkaline Phosphatase, subunit A"/>
    <property type="match status" value="1"/>
</dbReference>
<evidence type="ECO:0000313" key="1">
    <source>
        <dbReference type="EMBL" id="TPW76175.1"/>
    </source>
</evidence>